<gene>
    <name evidence="1" type="ORF">D8674_014039</name>
</gene>
<dbReference type="EMBL" id="SMOL01000401">
    <property type="protein sequence ID" value="KAB2618170.1"/>
    <property type="molecule type" value="Genomic_DNA"/>
</dbReference>
<comment type="caution">
    <text evidence="1">The sequence shown here is derived from an EMBL/GenBank/DDBJ whole genome shotgun (WGS) entry which is preliminary data.</text>
</comment>
<dbReference type="Proteomes" id="UP000327157">
    <property type="component" value="Chromosome 15"/>
</dbReference>
<reference evidence="2" key="2">
    <citation type="submission" date="2019-10" db="EMBL/GenBank/DDBJ databases">
        <title>A de novo genome assembly of a pear dwarfing rootstock.</title>
        <authorList>
            <person name="Wang F."/>
            <person name="Wang J."/>
            <person name="Li S."/>
            <person name="Zhang Y."/>
            <person name="Fang M."/>
            <person name="Ma L."/>
            <person name="Zhao Y."/>
            <person name="Jiang S."/>
        </authorList>
    </citation>
    <scope>NUCLEOTIDE SEQUENCE [LARGE SCALE GENOMIC DNA]</scope>
</reference>
<evidence type="ECO:0000313" key="2">
    <source>
        <dbReference type="Proteomes" id="UP000327157"/>
    </source>
</evidence>
<dbReference type="AlphaFoldDB" id="A0A5N5GYK2"/>
<accession>A0A5N5GYK2</accession>
<organism evidence="1 2">
    <name type="scientific">Pyrus ussuriensis x Pyrus communis</name>
    <dbReference type="NCBI Taxonomy" id="2448454"/>
    <lineage>
        <taxon>Eukaryota</taxon>
        <taxon>Viridiplantae</taxon>
        <taxon>Streptophyta</taxon>
        <taxon>Embryophyta</taxon>
        <taxon>Tracheophyta</taxon>
        <taxon>Spermatophyta</taxon>
        <taxon>Magnoliopsida</taxon>
        <taxon>eudicotyledons</taxon>
        <taxon>Gunneridae</taxon>
        <taxon>Pentapetalae</taxon>
        <taxon>rosids</taxon>
        <taxon>fabids</taxon>
        <taxon>Rosales</taxon>
        <taxon>Rosaceae</taxon>
        <taxon>Amygdaloideae</taxon>
        <taxon>Maleae</taxon>
        <taxon>Pyrus</taxon>
    </lineage>
</organism>
<keyword evidence="2" id="KW-1185">Reference proteome</keyword>
<reference evidence="1 2" key="1">
    <citation type="submission" date="2019-09" db="EMBL/GenBank/DDBJ databases">
        <authorList>
            <person name="Ou C."/>
        </authorList>
    </citation>
    <scope>NUCLEOTIDE SEQUENCE [LARGE SCALE GENOMIC DNA]</scope>
    <source>
        <strain evidence="1">S2</strain>
        <tissue evidence="1">Leaf</tissue>
    </source>
</reference>
<name>A0A5N5GYK2_9ROSA</name>
<reference evidence="1 2" key="3">
    <citation type="submission" date="2019-11" db="EMBL/GenBank/DDBJ databases">
        <title>A de novo genome assembly of a pear dwarfing rootstock.</title>
        <authorList>
            <person name="Wang F."/>
            <person name="Wang J."/>
            <person name="Li S."/>
            <person name="Zhang Y."/>
            <person name="Fang M."/>
            <person name="Ma L."/>
            <person name="Zhao Y."/>
            <person name="Jiang S."/>
        </authorList>
    </citation>
    <scope>NUCLEOTIDE SEQUENCE [LARGE SCALE GENOMIC DNA]</scope>
    <source>
        <strain evidence="1">S2</strain>
        <tissue evidence="1">Leaf</tissue>
    </source>
</reference>
<proteinExistence type="predicted"/>
<sequence>MRKLLEFDFSTAIDGAIKDGTAKIGVVKDEVSTKWLLPPDHLLLNWSSTENLNGLQASSPLSLSLAETANKALSSAPSLDALKFGIGITRSRGARLAQLRAMVTNQGLLRTVEQVGINFRLLFPVFGSFMLQMRCMWSVHCQNIRFVIGRVDACRDIAGEVLHLPLSYFGTPRLGHAARANSLSGYLSTLCSPWACCHGVGPLTTATVVPVAAMVVVLLGGKVTPLAIVLSLVDCRGGAMSCPSSFDLDL</sequence>
<evidence type="ECO:0000313" key="1">
    <source>
        <dbReference type="EMBL" id="KAB2618170.1"/>
    </source>
</evidence>
<protein>
    <submittedName>
        <fullName evidence="1">S ribonuclease</fullName>
    </submittedName>
</protein>